<dbReference type="InterPro" id="IPR008949">
    <property type="entry name" value="Isoprenoid_synthase_dom_sf"/>
</dbReference>
<reference evidence="8 9" key="1">
    <citation type="submission" date="2020-04" db="EMBL/GenBank/DDBJ databases">
        <title>MicrobeNet Type strains.</title>
        <authorList>
            <person name="Nicholson A.C."/>
        </authorList>
    </citation>
    <scope>NUCLEOTIDE SEQUENCE [LARGE SCALE GENOMIC DNA]</scope>
    <source>
        <strain evidence="8 9">DSM 44956</strain>
    </source>
</reference>
<dbReference type="GO" id="GO:0004659">
    <property type="term" value="F:prenyltransferase activity"/>
    <property type="evidence" value="ECO:0007669"/>
    <property type="project" value="InterPro"/>
</dbReference>
<comment type="pathway">
    <text evidence="2">Isoprenoid biosynthesis.</text>
</comment>
<evidence type="ECO:0000256" key="1">
    <source>
        <dbReference type="ARBA" id="ARBA00001946"/>
    </source>
</evidence>
<organism evidence="8 9">
    <name type="scientific">Nocardia gamkensis</name>
    <dbReference type="NCBI Taxonomy" id="352869"/>
    <lineage>
        <taxon>Bacteria</taxon>
        <taxon>Bacillati</taxon>
        <taxon>Actinomycetota</taxon>
        <taxon>Actinomycetes</taxon>
        <taxon>Mycobacteriales</taxon>
        <taxon>Nocardiaceae</taxon>
        <taxon>Nocardia</taxon>
    </lineage>
</organism>
<keyword evidence="5" id="KW-0479">Metal-binding</keyword>
<name>A0A7X6LAL8_9NOCA</name>
<keyword evidence="6" id="KW-0460">Magnesium</keyword>
<dbReference type="PANTHER" id="PTHR12001">
    <property type="entry name" value="GERANYLGERANYL PYROPHOSPHATE SYNTHASE"/>
    <property type="match status" value="1"/>
</dbReference>
<evidence type="ECO:0000313" key="8">
    <source>
        <dbReference type="EMBL" id="NKY30966.1"/>
    </source>
</evidence>
<dbReference type="AlphaFoldDB" id="A0A7X6LAL8"/>
<dbReference type="Gene3D" id="1.10.600.10">
    <property type="entry name" value="Farnesyl Diphosphate Synthase"/>
    <property type="match status" value="1"/>
</dbReference>
<comment type="caution">
    <text evidence="8">The sequence shown here is derived from an EMBL/GenBank/DDBJ whole genome shotgun (WGS) entry which is preliminary data.</text>
</comment>
<keyword evidence="9" id="KW-1185">Reference proteome</keyword>
<dbReference type="InterPro" id="IPR000092">
    <property type="entry name" value="Polyprenyl_synt"/>
</dbReference>
<comment type="similarity">
    <text evidence="3 7">Belongs to the FPP/GGPP synthase family.</text>
</comment>
<protein>
    <submittedName>
        <fullName evidence="8">Polyprenyl synthetase family protein</fullName>
    </submittedName>
</protein>
<evidence type="ECO:0000256" key="6">
    <source>
        <dbReference type="ARBA" id="ARBA00022842"/>
    </source>
</evidence>
<dbReference type="RefSeq" id="WP_062968405.1">
    <property type="nucleotide sequence ID" value="NZ_JAAXOS010000023.1"/>
</dbReference>
<dbReference type="GO" id="GO:0046872">
    <property type="term" value="F:metal ion binding"/>
    <property type="evidence" value="ECO:0007669"/>
    <property type="project" value="UniProtKB-KW"/>
</dbReference>
<keyword evidence="4 7" id="KW-0808">Transferase</keyword>
<evidence type="ECO:0000256" key="4">
    <source>
        <dbReference type="ARBA" id="ARBA00022679"/>
    </source>
</evidence>
<dbReference type="GO" id="GO:0008299">
    <property type="term" value="P:isoprenoid biosynthetic process"/>
    <property type="evidence" value="ECO:0007669"/>
    <property type="project" value="InterPro"/>
</dbReference>
<dbReference type="PANTHER" id="PTHR12001:SF69">
    <property type="entry name" value="ALL TRANS-POLYPRENYL-DIPHOSPHATE SYNTHASE PDSS1"/>
    <property type="match status" value="1"/>
</dbReference>
<gene>
    <name evidence="8" type="ORF">HGB38_32865</name>
</gene>
<dbReference type="PROSITE" id="PS00444">
    <property type="entry name" value="POLYPRENYL_SYNTHASE_2"/>
    <property type="match status" value="1"/>
</dbReference>
<dbReference type="Proteomes" id="UP000540698">
    <property type="component" value="Unassembled WGS sequence"/>
</dbReference>
<dbReference type="SFLD" id="SFLDG01017">
    <property type="entry name" value="Polyprenyl_Transferase_Like"/>
    <property type="match status" value="1"/>
</dbReference>
<evidence type="ECO:0000256" key="7">
    <source>
        <dbReference type="RuleBase" id="RU004466"/>
    </source>
</evidence>
<evidence type="ECO:0000256" key="3">
    <source>
        <dbReference type="ARBA" id="ARBA00006706"/>
    </source>
</evidence>
<dbReference type="InterPro" id="IPR033749">
    <property type="entry name" value="Polyprenyl_synt_CS"/>
</dbReference>
<evidence type="ECO:0000313" key="9">
    <source>
        <dbReference type="Proteomes" id="UP000540698"/>
    </source>
</evidence>
<dbReference type="EMBL" id="JAAXOS010000023">
    <property type="protein sequence ID" value="NKY30966.1"/>
    <property type="molecule type" value="Genomic_DNA"/>
</dbReference>
<dbReference type="Pfam" id="PF00348">
    <property type="entry name" value="polyprenyl_synt"/>
    <property type="match status" value="1"/>
</dbReference>
<proteinExistence type="inferred from homology"/>
<sequence length="343" mass="36455">MDTAHGGAAGDVSTVVAGVDLGDAGLADTVRDGLADVEKLLVEELSDGAEFLQEAALHLAKAGGKRFRPLFTILTGQLGPRPTDPALITAGTVVELVHLATLYHDDVMDEATMRRGAPSVNSRWGNNIAILAGDYLFAHASRLTSTLGPDAVRIIAETFAELVTGQMRETMGARESQDPVEHYLRVVWEKTGSLIAAAGRFGGTFSGADAEHVERLARLGDAVGTAFQISDDIIDISSASEQSGKTPGTDLREGVHTLPVLYALREEGADGDRLRKLLARPLETDEEVEEALALLADSRGMALAKEKLQGYADLAYAELSALPDGPANDALERLVRYTIERVG</sequence>
<dbReference type="CDD" id="cd00685">
    <property type="entry name" value="Trans_IPPS_HT"/>
    <property type="match status" value="1"/>
</dbReference>
<dbReference type="SUPFAM" id="SSF48576">
    <property type="entry name" value="Terpenoid synthases"/>
    <property type="match status" value="1"/>
</dbReference>
<dbReference type="SFLD" id="SFLDS00005">
    <property type="entry name" value="Isoprenoid_Synthase_Type_I"/>
    <property type="match status" value="1"/>
</dbReference>
<evidence type="ECO:0000256" key="5">
    <source>
        <dbReference type="ARBA" id="ARBA00022723"/>
    </source>
</evidence>
<accession>A0A7X6LAL8</accession>
<evidence type="ECO:0000256" key="2">
    <source>
        <dbReference type="ARBA" id="ARBA00005128"/>
    </source>
</evidence>
<comment type="cofactor">
    <cofactor evidence="1">
        <name>Mg(2+)</name>
        <dbReference type="ChEBI" id="CHEBI:18420"/>
    </cofactor>
</comment>